<dbReference type="GO" id="GO:0005615">
    <property type="term" value="C:extracellular space"/>
    <property type="evidence" value="ECO:0007669"/>
    <property type="project" value="TreeGrafter"/>
</dbReference>
<proteinExistence type="inferred from homology"/>
<dbReference type="InterPro" id="IPR015615">
    <property type="entry name" value="TGF-beta-rel"/>
</dbReference>
<protein>
    <recommendedName>
        <fullName evidence="8">TGF-beta family profile domain-containing protein</fullName>
    </recommendedName>
</protein>
<dbReference type="PROSITE" id="PS00250">
    <property type="entry name" value="TGF_BETA_1"/>
    <property type="match status" value="1"/>
</dbReference>
<accession>A0A553N0J6</accession>
<evidence type="ECO:0000256" key="3">
    <source>
        <dbReference type="ARBA" id="ARBA00022525"/>
    </source>
</evidence>
<evidence type="ECO:0000256" key="2">
    <source>
        <dbReference type="ARBA" id="ARBA00006656"/>
    </source>
</evidence>
<dbReference type="PROSITE" id="PS51362">
    <property type="entry name" value="TGF_BETA_2"/>
    <property type="match status" value="1"/>
</dbReference>
<evidence type="ECO:0000256" key="6">
    <source>
        <dbReference type="RuleBase" id="RU000354"/>
    </source>
</evidence>
<keyword evidence="7" id="KW-0732">Signal</keyword>
<evidence type="ECO:0000256" key="1">
    <source>
        <dbReference type="ARBA" id="ARBA00004613"/>
    </source>
</evidence>
<evidence type="ECO:0000256" key="5">
    <source>
        <dbReference type="ARBA" id="ARBA00023157"/>
    </source>
</evidence>
<keyword evidence="3" id="KW-0964">Secreted</keyword>
<dbReference type="AlphaFoldDB" id="A0A553N0J6"/>
<feature type="domain" description="TGF-beta family profile" evidence="8">
    <location>
        <begin position="233"/>
        <end position="347"/>
    </location>
</feature>
<keyword evidence="10" id="KW-1185">Reference proteome</keyword>
<feature type="signal peptide" evidence="7">
    <location>
        <begin position="1"/>
        <end position="24"/>
    </location>
</feature>
<evidence type="ECO:0000313" key="10">
    <source>
        <dbReference type="Proteomes" id="UP000316079"/>
    </source>
</evidence>
<feature type="chain" id="PRO_5021903131" description="TGF-beta family profile domain-containing protein" evidence="7">
    <location>
        <begin position="25"/>
        <end position="347"/>
    </location>
</feature>
<comment type="similarity">
    <text evidence="2 6">Belongs to the TGF-beta family.</text>
</comment>
<comment type="subcellular location">
    <subcellularLocation>
        <location evidence="1">Secreted</location>
    </subcellularLocation>
</comment>
<dbReference type="SUPFAM" id="SSF57501">
    <property type="entry name" value="Cystine-knot cytokines"/>
    <property type="match status" value="1"/>
</dbReference>
<dbReference type="PANTHER" id="PTHR11848">
    <property type="entry name" value="TGF-BETA FAMILY"/>
    <property type="match status" value="1"/>
</dbReference>
<organism evidence="9 10">
    <name type="scientific">Danionella cerebrum</name>
    <dbReference type="NCBI Taxonomy" id="2873325"/>
    <lineage>
        <taxon>Eukaryota</taxon>
        <taxon>Metazoa</taxon>
        <taxon>Chordata</taxon>
        <taxon>Craniata</taxon>
        <taxon>Vertebrata</taxon>
        <taxon>Euteleostomi</taxon>
        <taxon>Actinopterygii</taxon>
        <taxon>Neopterygii</taxon>
        <taxon>Teleostei</taxon>
        <taxon>Ostariophysi</taxon>
        <taxon>Cypriniformes</taxon>
        <taxon>Danionidae</taxon>
        <taxon>Danioninae</taxon>
        <taxon>Danionella</taxon>
    </lineage>
</organism>
<dbReference type="PANTHER" id="PTHR11848:SF78">
    <property type="entry name" value="GROWTH_DIFFERENTIATION FACTOR 15"/>
    <property type="match status" value="1"/>
</dbReference>
<dbReference type="OrthoDB" id="10030979at2759"/>
<dbReference type="InterPro" id="IPR029034">
    <property type="entry name" value="Cystine-knot_cytokine"/>
</dbReference>
<comment type="caution">
    <text evidence="9">The sequence shown here is derived from an EMBL/GenBank/DDBJ whole genome shotgun (WGS) entry which is preliminary data.</text>
</comment>
<dbReference type="Proteomes" id="UP000316079">
    <property type="component" value="Unassembled WGS sequence"/>
</dbReference>
<evidence type="ECO:0000256" key="7">
    <source>
        <dbReference type="SAM" id="SignalP"/>
    </source>
</evidence>
<dbReference type="GO" id="GO:0008083">
    <property type="term" value="F:growth factor activity"/>
    <property type="evidence" value="ECO:0007669"/>
    <property type="project" value="UniProtKB-KW"/>
</dbReference>
<keyword evidence="5" id="KW-1015">Disulfide bond</keyword>
<reference evidence="9 10" key="1">
    <citation type="journal article" date="2019" name="Sci. Data">
        <title>Hybrid genome assembly and annotation of Danionella translucida.</title>
        <authorList>
            <person name="Kadobianskyi M."/>
            <person name="Schulze L."/>
            <person name="Schuelke M."/>
            <person name="Judkewitz B."/>
        </authorList>
    </citation>
    <scope>NUCLEOTIDE SEQUENCE [LARGE SCALE GENOMIC DNA]</scope>
    <source>
        <strain evidence="9 10">Bolton</strain>
    </source>
</reference>
<dbReference type="GO" id="GO:0005125">
    <property type="term" value="F:cytokine activity"/>
    <property type="evidence" value="ECO:0007669"/>
    <property type="project" value="TreeGrafter"/>
</dbReference>
<sequence length="347" mass="39195">MLRSVARCVLLSFVFTSCLKASKAQLEDAELYRGLQLEALKSIILEYLGMEEAPVSGGRASHQDLVRMYRQYRRIGQLIKGNSSRDEQEDQPSRRASTVLFPTTVQTLNSSLDSGQRWLRAAFLKNSQIKSGINLKHARLQIKRPTTATQPWLSKEILVRIHKPPGFHTETILHTRGPSSREVTLDLTAVVEKWLQDTSADLLVVEICLLAKQEASSHSTPRFILQLEQAARRSNRAAREESFEDERVCRRKSLSVSFKEIGWSDWIMAPSGYSMHYCEGSCPHNYKPASMHTQVKSRLHLLSKGTTPGPCCVPGAYEPMVLMHYDTRGKLKLTPFNDLIVSKCHCA</sequence>
<dbReference type="SMART" id="SM00204">
    <property type="entry name" value="TGFB"/>
    <property type="match status" value="1"/>
</dbReference>
<dbReference type="PRINTS" id="PR00669">
    <property type="entry name" value="INHIBINA"/>
</dbReference>
<dbReference type="InterPro" id="IPR001839">
    <property type="entry name" value="TGF-b_C"/>
</dbReference>
<dbReference type="EMBL" id="SRMA01027158">
    <property type="protein sequence ID" value="TRY58957.1"/>
    <property type="molecule type" value="Genomic_DNA"/>
</dbReference>
<evidence type="ECO:0000259" key="8">
    <source>
        <dbReference type="PROSITE" id="PS51362"/>
    </source>
</evidence>
<keyword evidence="4 6" id="KW-0339">Growth factor</keyword>
<dbReference type="Gene3D" id="2.10.90.10">
    <property type="entry name" value="Cystine-knot cytokines"/>
    <property type="match status" value="1"/>
</dbReference>
<dbReference type="Pfam" id="PF00019">
    <property type="entry name" value="TGF_beta"/>
    <property type="match status" value="1"/>
</dbReference>
<dbReference type="PROSITE" id="PS51257">
    <property type="entry name" value="PROKAR_LIPOPROTEIN"/>
    <property type="match status" value="1"/>
</dbReference>
<dbReference type="CDD" id="cd19376">
    <property type="entry name" value="TGF_beta_GDF15"/>
    <property type="match status" value="1"/>
</dbReference>
<evidence type="ECO:0000313" key="9">
    <source>
        <dbReference type="EMBL" id="TRY58957.1"/>
    </source>
</evidence>
<dbReference type="STRING" id="623744.A0A553N0J6"/>
<dbReference type="InterPro" id="IPR017948">
    <property type="entry name" value="TGFb_CS"/>
</dbReference>
<gene>
    <name evidence="9" type="ORF">DNTS_033926</name>
</gene>
<dbReference type="Gene3D" id="2.60.120.970">
    <property type="match status" value="1"/>
</dbReference>
<name>A0A553N0J6_9TELE</name>
<evidence type="ECO:0000256" key="4">
    <source>
        <dbReference type="ARBA" id="ARBA00023030"/>
    </source>
</evidence>